<dbReference type="Gene3D" id="3.40.50.880">
    <property type="match status" value="1"/>
</dbReference>
<proteinExistence type="predicted"/>
<evidence type="ECO:0000259" key="3">
    <source>
        <dbReference type="Pfam" id="PF06439"/>
    </source>
</evidence>
<evidence type="ECO:0008006" key="6">
    <source>
        <dbReference type="Google" id="ProtNLM"/>
    </source>
</evidence>
<keyword evidence="5" id="KW-1185">Reference proteome</keyword>
<feature type="domain" description="3-keto-alpha-glucoside-1,2-lyase/3-keto-2-hydroxy-glucal hydratase" evidence="3">
    <location>
        <begin position="258"/>
        <end position="432"/>
    </location>
</feature>
<feature type="domain" description="ThuA-like" evidence="2">
    <location>
        <begin position="35"/>
        <end position="245"/>
    </location>
</feature>
<sequence>MRRLFRPLLGAATAVLSMLACTVPATPAAAAGYDVLVFSKTAGFRHDSIGTGVQAIRDLGAANGFSVTATEDSAAFTRANLDRYEAVVFLNTTGDVLNRAQQLAFESYIRSGGGYAGIHAAADTEYDWPFYGRLVGAWFASHPAIQPARVLVEDRAHPATAHLPRVWDRADEWYDYRTNARETAHVLATLDEGSYSGGKMGADHPHAWCKTVSAGRSFYTGGGHTREAYADPVFLGHLLGGIRYAAGQVRADCRPETGYTPLYNGSTDGWSQAGPGSFTSQDATLTSVGGMGLLWYSGKEYRNYSLKLDWRMAGDDNSGVFVGFPPSDDPWSAVDHGYEIQIDATDAPDRTTGAVYSFQGANAEARDAALNPPGQWNTYELRVEGRRLRIFLNGVLINDFVNTDPARDLAGHIGLQNHGADDEVSFRNVRIKELS</sequence>
<dbReference type="InterPro" id="IPR029010">
    <property type="entry name" value="ThuA-like"/>
</dbReference>
<dbReference type="Proteomes" id="UP000612282">
    <property type="component" value="Unassembled WGS sequence"/>
</dbReference>
<reference evidence="4 5" key="1">
    <citation type="submission" date="2021-01" db="EMBL/GenBank/DDBJ databases">
        <title>Whole genome shotgun sequence of Actinoplanes couchii NBRC 106145.</title>
        <authorList>
            <person name="Komaki H."/>
            <person name="Tamura T."/>
        </authorList>
    </citation>
    <scope>NUCLEOTIDE SEQUENCE [LARGE SCALE GENOMIC DNA]</scope>
    <source>
        <strain evidence="4 5">NBRC 106145</strain>
    </source>
</reference>
<dbReference type="SUPFAM" id="SSF52317">
    <property type="entry name" value="Class I glutamine amidotransferase-like"/>
    <property type="match status" value="1"/>
</dbReference>
<dbReference type="InterPro" id="IPR010496">
    <property type="entry name" value="AL/BT2_dom"/>
</dbReference>
<dbReference type="PANTHER" id="PTHR40469">
    <property type="entry name" value="SECRETED GLYCOSYL HYDROLASE"/>
    <property type="match status" value="1"/>
</dbReference>
<dbReference type="Pfam" id="PF06283">
    <property type="entry name" value="ThuA"/>
    <property type="match status" value="1"/>
</dbReference>
<dbReference type="PROSITE" id="PS51257">
    <property type="entry name" value="PROKAR_LIPOPROTEIN"/>
    <property type="match status" value="1"/>
</dbReference>
<dbReference type="Pfam" id="PF06439">
    <property type="entry name" value="3keto-disac_hyd"/>
    <property type="match status" value="1"/>
</dbReference>
<evidence type="ECO:0000313" key="4">
    <source>
        <dbReference type="EMBL" id="GID59945.1"/>
    </source>
</evidence>
<comment type="caution">
    <text evidence="4">The sequence shown here is derived from an EMBL/GenBank/DDBJ whole genome shotgun (WGS) entry which is preliminary data.</text>
</comment>
<keyword evidence="1" id="KW-0732">Signal</keyword>
<dbReference type="Gene3D" id="2.60.120.560">
    <property type="entry name" value="Exo-inulinase, domain 1"/>
    <property type="match status" value="1"/>
</dbReference>
<organism evidence="4 5">
    <name type="scientific">Actinoplanes couchii</name>
    <dbReference type="NCBI Taxonomy" id="403638"/>
    <lineage>
        <taxon>Bacteria</taxon>
        <taxon>Bacillati</taxon>
        <taxon>Actinomycetota</taxon>
        <taxon>Actinomycetes</taxon>
        <taxon>Micromonosporales</taxon>
        <taxon>Micromonosporaceae</taxon>
        <taxon>Actinoplanes</taxon>
    </lineage>
</organism>
<dbReference type="PANTHER" id="PTHR40469:SF2">
    <property type="entry name" value="GALACTOSE-BINDING DOMAIN-LIKE SUPERFAMILY PROTEIN"/>
    <property type="match status" value="1"/>
</dbReference>
<evidence type="ECO:0000256" key="1">
    <source>
        <dbReference type="SAM" id="SignalP"/>
    </source>
</evidence>
<gene>
    <name evidence="4" type="ORF">Aco03nite_083490</name>
</gene>
<name>A0ABQ3XN92_9ACTN</name>
<dbReference type="InterPro" id="IPR029062">
    <property type="entry name" value="Class_I_gatase-like"/>
</dbReference>
<feature type="signal peptide" evidence="1">
    <location>
        <begin position="1"/>
        <end position="30"/>
    </location>
</feature>
<protein>
    <recommendedName>
        <fullName evidence="6">Glycosyl hydrolase</fullName>
    </recommendedName>
</protein>
<accession>A0ABQ3XN92</accession>
<evidence type="ECO:0000313" key="5">
    <source>
        <dbReference type="Proteomes" id="UP000612282"/>
    </source>
</evidence>
<dbReference type="EMBL" id="BOMG01000103">
    <property type="protein sequence ID" value="GID59945.1"/>
    <property type="molecule type" value="Genomic_DNA"/>
</dbReference>
<evidence type="ECO:0000259" key="2">
    <source>
        <dbReference type="Pfam" id="PF06283"/>
    </source>
</evidence>
<feature type="chain" id="PRO_5046968248" description="Glycosyl hydrolase" evidence="1">
    <location>
        <begin position="31"/>
        <end position="435"/>
    </location>
</feature>